<accession>A0A5C5G7K1</accession>
<evidence type="ECO:0000313" key="3">
    <source>
        <dbReference type="Proteomes" id="UP000311382"/>
    </source>
</evidence>
<evidence type="ECO:0000313" key="2">
    <source>
        <dbReference type="EMBL" id="TNY24374.1"/>
    </source>
</evidence>
<feature type="compositionally biased region" description="Basic and acidic residues" evidence="1">
    <location>
        <begin position="52"/>
        <end position="66"/>
    </location>
</feature>
<gene>
    <name evidence="2" type="ORF">DMC30DRAFT_165491</name>
</gene>
<feature type="region of interest" description="Disordered" evidence="1">
    <location>
        <begin position="152"/>
        <end position="173"/>
    </location>
</feature>
<proteinExistence type="predicted"/>
<keyword evidence="3" id="KW-1185">Reference proteome</keyword>
<feature type="compositionally biased region" description="Basic and acidic residues" evidence="1">
    <location>
        <begin position="25"/>
        <end position="40"/>
    </location>
</feature>
<evidence type="ECO:0000256" key="1">
    <source>
        <dbReference type="SAM" id="MobiDB-lite"/>
    </source>
</evidence>
<comment type="caution">
    <text evidence="2">The sequence shown here is derived from an EMBL/GenBank/DDBJ whole genome shotgun (WGS) entry which is preliminary data.</text>
</comment>
<feature type="compositionally biased region" description="Basic residues" evidence="1">
    <location>
        <begin position="264"/>
        <end position="276"/>
    </location>
</feature>
<dbReference type="EMBL" id="SOZI01000003">
    <property type="protein sequence ID" value="TNY24374.1"/>
    <property type="molecule type" value="Genomic_DNA"/>
</dbReference>
<dbReference type="Proteomes" id="UP000311382">
    <property type="component" value="Unassembled WGS sequence"/>
</dbReference>
<dbReference type="AlphaFoldDB" id="A0A5C5G7K1"/>
<feature type="region of interest" description="Disordered" evidence="1">
    <location>
        <begin position="253"/>
        <end position="276"/>
    </location>
</feature>
<feature type="region of interest" description="Disordered" evidence="1">
    <location>
        <begin position="1"/>
        <end position="97"/>
    </location>
</feature>
<organism evidence="2 3">
    <name type="scientific">Rhodotorula diobovata</name>
    <dbReference type="NCBI Taxonomy" id="5288"/>
    <lineage>
        <taxon>Eukaryota</taxon>
        <taxon>Fungi</taxon>
        <taxon>Dikarya</taxon>
        <taxon>Basidiomycota</taxon>
        <taxon>Pucciniomycotina</taxon>
        <taxon>Microbotryomycetes</taxon>
        <taxon>Sporidiobolales</taxon>
        <taxon>Sporidiobolaceae</taxon>
        <taxon>Rhodotorula</taxon>
    </lineage>
</organism>
<reference evidence="2 3" key="1">
    <citation type="submission" date="2019-03" db="EMBL/GenBank/DDBJ databases">
        <title>Rhodosporidium diobovatum UCD-FST 08-225 genome sequencing, assembly, and annotation.</title>
        <authorList>
            <person name="Fakankun I.U."/>
            <person name="Fristensky B."/>
            <person name="Levin D.B."/>
        </authorList>
    </citation>
    <scope>NUCLEOTIDE SEQUENCE [LARGE SCALE GENOMIC DNA]</scope>
    <source>
        <strain evidence="2 3">UCD-FST 08-225</strain>
    </source>
</reference>
<sequence length="276" mass="29547">MKGAGGLVAAVGGQRPGWEEGAEAAVRDWGEGGRKGDKVAQRTRRTSVPGPGRRDRGTRSEKRQHEVPSGTGRCLEGPSAHPPRLGCLESRSPHLVRGTSKRLVDISKSRAVEEGKTTVACDNWACARALPSAGIAGRGSGARLASGHLRSRARAAQADRTPRARLPPTLSSRRRRPAASCACHLPKMARAGRGSEAVEVTLRCCRTRRPGRAALAYAGRVVERSRRRLATVCTEASNGWGVLVRAKARRQELEHGSKPCHTSVGRRKKLRPAGGH</sequence>
<protein>
    <submittedName>
        <fullName evidence="2">Uncharacterized protein</fullName>
    </submittedName>
</protein>
<name>A0A5C5G7K1_9BASI</name>